<keyword evidence="5" id="KW-0520">NAD</keyword>
<feature type="transmembrane region" description="Helical" evidence="5">
    <location>
        <begin position="375"/>
        <end position="397"/>
    </location>
</feature>
<keyword evidence="5" id="KW-0874">Quinone</keyword>
<evidence type="ECO:0000256" key="2">
    <source>
        <dbReference type="ARBA" id="ARBA00022692"/>
    </source>
</evidence>
<dbReference type="GO" id="GO:0042773">
    <property type="term" value="P:ATP synthesis coupled electron transport"/>
    <property type="evidence" value="ECO:0007669"/>
    <property type="project" value="InterPro"/>
</dbReference>
<dbReference type="NCBIfam" id="NF004440">
    <property type="entry name" value="PRK05777.1-3"/>
    <property type="match status" value="1"/>
</dbReference>
<keyword evidence="5" id="KW-0813">Transport</keyword>
<feature type="transmembrane region" description="Helical" evidence="5">
    <location>
        <begin position="6"/>
        <end position="31"/>
    </location>
</feature>
<dbReference type="GO" id="GO:0008137">
    <property type="term" value="F:NADH dehydrogenase (ubiquinone) activity"/>
    <property type="evidence" value="ECO:0007669"/>
    <property type="project" value="InterPro"/>
</dbReference>
<feature type="transmembrane region" description="Helical" evidence="5">
    <location>
        <begin position="77"/>
        <end position="95"/>
    </location>
</feature>
<gene>
    <name evidence="5 8" type="primary">nuoN</name>
    <name evidence="8" type="ORF">BHV28_06300</name>
</gene>
<feature type="transmembrane region" description="Helical" evidence="5">
    <location>
        <begin position="107"/>
        <end position="124"/>
    </location>
</feature>
<evidence type="ECO:0000313" key="9">
    <source>
        <dbReference type="Proteomes" id="UP000188912"/>
    </source>
</evidence>
<feature type="transmembrane region" description="Helical" evidence="5">
    <location>
        <begin position="202"/>
        <end position="227"/>
    </location>
</feature>
<evidence type="ECO:0000256" key="6">
    <source>
        <dbReference type="RuleBase" id="RU000320"/>
    </source>
</evidence>
<reference evidence="8 9" key="2">
    <citation type="journal article" date="2016" name="Sci. Rep.">
        <title>The genome of Rhizobiales bacteria in predatory ants reveals urease gene functions but no genes for nitrogen fixation.</title>
        <authorList>
            <person name="Neuvonen M.M."/>
            <person name="Tamarit D."/>
            <person name="Naslund K."/>
            <person name="Liebig J."/>
            <person name="Feldhaar H."/>
            <person name="Moran N.A."/>
            <person name="Guy L."/>
            <person name="Andersson S.G."/>
        </authorList>
    </citation>
    <scope>NUCLEOTIDE SEQUENCE [LARGE SCALE GENOMIC DNA]</scope>
    <source>
        <strain evidence="8 9">Hsal</strain>
    </source>
</reference>
<feature type="transmembrane region" description="Helical" evidence="5">
    <location>
        <begin position="403"/>
        <end position="430"/>
    </location>
</feature>
<feature type="transmembrane region" description="Helical" evidence="5">
    <location>
        <begin position="277"/>
        <end position="299"/>
    </location>
</feature>
<comment type="catalytic activity">
    <reaction evidence="5">
        <text>a quinone + NADH + 5 H(+)(in) = a quinol + NAD(+) + 4 H(+)(out)</text>
        <dbReference type="Rhea" id="RHEA:57888"/>
        <dbReference type="ChEBI" id="CHEBI:15378"/>
        <dbReference type="ChEBI" id="CHEBI:24646"/>
        <dbReference type="ChEBI" id="CHEBI:57540"/>
        <dbReference type="ChEBI" id="CHEBI:57945"/>
        <dbReference type="ChEBI" id="CHEBI:132124"/>
    </reaction>
</comment>
<dbReference type="Proteomes" id="UP000188912">
    <property type="component" value="Chromosome"/>
</dbReference>
<name>A0A1U9JU05_9HYPH</name>
<evidence type="ECO:0000256" key="3">
    <source>
        <dbReference type="ARBA" id="ARBA00022989"/>
    </source>
</evidence>
<keyword evidence="5" id="KW-0830">Ubiquinone</keyword>
<protein>
    <recommendedName>
        <fullName evidence="5">NADH-quinone oxidoreductase subunit N</fullName>
        <ecNumber evidence="5">7.1.1.-</ecNumber>
    </recommendedName>
    <alternativeName>
        <fullName evidence="5">NADH dehydrogenase I subunit N</fullName>
    </alternativeName>
    <alternativeName>
        <fullName evidence="5">NDH-1 subunit N</fullName>
    </alternativeName>
</protein>
<keyword evidence="5" id="KW-1003">Cell membrane</keyword>
<dbReference type="GO" id="GO:0005886">
    <property type="term" value="C:plasma membrane"/>
    <property type="evidence" value="ECO:0007669"/>
    <property type="project" value="UniProtKB-SubCell"/>
</dbReference>
<dbReference type="GO" id="GO:0050136">
    <property type="term" value="F:NADH dehydrogenase (quinone) (non-electrogenic) activity"/>
    <property type="evidence" value="ECO:0007669"/>
    <property type="project" value="UniProtKB-UniRule"/>
</dbReference>
<organism evidence="8 9">
    <name type="scientific">Candidatus Tokpelaia hoelldobleri</name>
    <dbReference type="NCBI Taxonomy" id="1902579"/>
    <lineage>
        <taxon>Bacteria</taxon>
        <taxon>Pseudomonadati</taxon>
        <taxon>Pseudomonadota</taxon>
        <taxon>Alphaproteobacteria</taxon>
        <taxon>Hyphomicrobiales</taxon>
        <taxon>Candidatus Tokpelaia</taxon>
    </lineage>
</organism>
<evidence type="ECO:0000313" key="8">
    <source>
        <dbReference type="EMBL" id="AQS41333.1"/>
    </source>
</evidence>
<keyword evidence="3 5" id="KW-1133">Transmembrane helix</keyword>
<feature type="domain" description="NADH:quinone oxidoreductase/Mrp antiporter transmembrane" evidence="7">
    <location>
        <begin position="124"/>
        <end position="424"/>
    </location>
</feature>
<sequence length="488" mass="51787">MQTDLIVQLTLMLPELLVAAGAIVLLLLGVFSGTRSYMAINSLAIVILALAIILLVMSPAGGAAFGDALIMDAFSRFMKILALGGTLVVLFMSGGYARAEKFDKFEFPILALLATLGMMVMISAGNMLSLYLGLELHSLALYVLAAFNRDNLRSTEAGLKYFVLGALSSGMLLYGITLIYGYTGHFGFREIGVVFAAGKLPLGIVFGVVFVLAGLAFKISAVPFHMWTPDVYEGAPTPVTAFFASAPKVAAIALIVRVIMVAFGGGGNAVPAMGMPAWQQIVVFIALASMLVGAFAGIGQKNIKRLMAYSSITHMGYALVGLSAGKAGVDSVIIYMVIYTAMTLGCFAFILGMNNRNGYVENINDLAGLAKSNPFMAVIMTMHLFSLASIPPLAGFFGKWATFSAAVGAGLVPLAVVGMLASVVGAFYYLRMIKIMWFDEPQGSFLTLPAELRLVLAVSGIFVLFYVFIAMGLAPWVETAANSLFLKM</sequence>
<evidence type="ECO:0000256" key="5">
    <source>
        <dbReference type="HAMAP-Rule" id="MF_00445"/>
    </source>
</evidence>
<comment type="subunit">
    <text evidence="5">NDH-1 is composed of 14 different subunits. Subunits NuoA, H, J, K, L, M, N constitute the membrane sector of the complex.</text>
</comment>
<evidence type="ECO:0000256" key="4">
    <source>
        <dbReference type="ARBA" id="ARBA00023136"/>
    </source>
</evidence>
<dbReference type="InterPro" id="IPR001750">
    <property type="entry name" value="ND/Mrp_TM"/>
</dbReference>
<dbReference type="HAMAP" id="MF_00445">
    <property type="entry name" value="NDH1_NuoN_1"/>
    <property type="match status" value="1"/>
</dbReference>
<proteinExistence type="inferred from homology"/>
<dbReference type="PANTHER" id="PTHR22773">
    <property type="entry name" value="NADH DEHYDROGENASE"/>
    <property type="match status" value="1"/>
</dbReference>
<dbReference type="InterPro" id="IPR010096">
    <property type="entry name" value="NADH-Q_OxRdtase_suN/2"/>
</dbReference>
<dbReference type="EMBL" id="CP017315">
    <property type="protein sequence ID" value="AQS41333.1"/>
    <property type="molecule type" value="Genomic_DNA"/>
</dbReference>
<evidence type="ECO:0000256" key="1">
    <source>
        <dbReference type="ARBA" id="ARBA00004127"/>
    </source>
</evidence>
<feature type="transmembrane region" description="Helical" evidence="5">
    <location>
        <begin position="332"/>
        <end position="354"/>
    </location>
</feature>
<keyword evidence="9" id="KW-1185">Reference proteome</keyword>
<accession>A0A1U9JU05</accession>
<evidence type="ECO:0000259" key="7">
    <source>
        <dbReference type="Pfam" id="PF00361"/>
    </source>
</evidence>
<dbReference type="Pfam" id="PF00361">
    <property type="entry name" value="Proton_antipo_M"/>
    <property type="match status" value="1"/>
</dbReference>
<feature type="transmembrane region" description="Helical" evidence="5">
    <location>
        <begin position="239"/>
        <end position="265"/>
    </location>
</feature>
<dbReference type="AlphaFoldDB" id="A0A1U9JU05"/>
<dbReference type="GO" id="GO:0048038">
    <property type="term" value="F:quinone binding"/>
    <property type="evidence" value="ECO:0007669"/>
    <property type="project" value="UniProtKB-KW"/>
</dbReference>
<feature type="transmembrane region" description="Helical" evidence="5">
    <location>
        <begin position="130"/>
        <end position="147"/>
    </location>
</feature>
<dbReference type="KEGG" id="thd:BHV28_06300"/>
<comment type="subcellular location">
    <subcellularLocation>
        <location evidence="5">Cell membrane</location>
        <topology evidence="5">Multi-pass membrane protein</topology>
    </subcellularLocation>
    <subcellularLocation>
        <location evidence="1">Endomembrane system</location>
        <topology evidence="1">Multi-pass membrane protein</topology>
    </subcellularLocation>
    <subcellularLocation>
        <location evidence="6">Membrane</location>
        <topology evidence="6">Multi-pass membrane protein</topology>
    </subcellularLocation>
</comment>
<keyword evidence="5" id="KW-1278">Translocase</keyword>
<reference evidence="8 9" key="1">
    <citation type="journal article" date="2010" name="Science">
        <title>Genomic comparison of the ants Camponotus floridanus and Harpegnathos saltator.</title>
        <authorList>
            <person name="Bonasio R."/>
            <person name="Zhang G."/>
            <person name="Ye C."/>
            <person name="Mutti N.S."/>
            <person name="Fang X."/>
            <person name="Qin N."/>
            <person name="Donahue G."/>
            <person name="Yang P."/>
            <person name="Li Q."/>
            <person name="Li C."/>
            <person name="Zhang P."/>
            <person name="Huang Z."/>
            <person name="Berger S.L."/>
            <person name="Reinberg D."/>
            <person name="Wang J."/>
            <person name="Liebig J."/>
        </authorList>
    </citation>
    <scope>NUCLEOTIDE SEQUENCE [LARGE SCALE GENOMIC DNA]</scope>
    <source>
        <strain evidence="8 9">Hsal</strain>
    </source>
</reference>
<dbReference type="STRING" id="1902579.BHV28_06300"/>
<feature type="transmembrane region" description="Helical" evidence="5">
    <location>
        <begin position="454"/>
        <end position="477"/>
    </location>
</feature>
<dbReference type="NCBIfam" id="TIGR01770">
    <property type="entry name" value="NDH_I_N"/>
    <property type="match status" value="1"/>
</dbReference>
<keyword evidence="4 5" id="KW-0472">Membrane</keyword>
<feature type="transmembrane region" description="Helical" evidence="5">
    <location>
        <begin position="43"/>
        <end position="65"/>
    </location>
</feature>
<dbReference type="GO" id="GO:0012505">
    <property type="term" value="C:endomembrane system"/>
    <property type="evidence" value="ECO:0007669"/>
    <property type="project" value="UniProtKB-SubCell"/>
</dbReference>
<comment type="function">
    <text evidence="5">NDH-1 shuttles electrons from NADH, via FMN and iron-sulfur (Fe-S) centers, to quinones in the respiratory chain. The immediate electron acceptor for the enzyme in this species is believed to be ubiquinone. Couples the redox reaction to proton translocation (for every two electrons transferred, four hydrogen ions are translocated across the cytoplasmic membrane), and thus conserves the redox energy in a proton gradient.</text>
</comment>
<dbReference type="EC" id="7.1.1.-" evidence="5"/>
<feature type="transmembrane region" description="Helical" evidence="5">
    <location>
        <begin position="159"/>
        <end position="182"/>
    </location>
</feature>
<comment type="similarity">
    <text evidence="5">Belongs to the complex I subunit 2 family.</text>
</comment>
<feature type="transmembrane region" description="Helical" evidence="5">
    <location>
        <begin position="306"/>
        <end position="326"/>
    </location>
</feature>
<keyword evidence="2 5" id="KW-0812">Transmembrane</keyword>